<dbReference type="AlphaFoldDB" id="A0A182NN28"/>
<proteinExistence type="predicted"/>
<reference evidence="2" key="1">
    <citation type="submission" date="2013-03" db="EMBL/GenBank/DDBJ databases">
        <title>The Genome Sequence of Anopheles dirus WRAIR2.</title>
        <authorList>
            <consortium name="The Broad Institute Genomics Platform"/>
            <person name="Neafsey D.E."/>
            <person name="Walton C."/>
            <person name="Walker B."/>
            <person name="Young S.K."/>
            <person name="Zeng Q."/>
            <person name="Gargeya S."/>
            <person name="Fitzgerald M."/>
            <person name="Haas B."/>
            <person name="Abouelleil A."/>
            <person name="Allen A.W."/>
            <person name="Alvarado L."/>
            <person name="Arachchi H.M."/>
            <person name="Berlin A.M."/>
            <person name="Chapman S.B."/>
            <person name="Gainer-Dewar J."/>
            <person name="Goldberg J."/>
            <person name="Griggs A."/>
            <person name="Gujja S."/>
            <person name="Hansen M."/>
            <person name="Howarth C."/>
            <person name="Imamovic A."/>
            <person name="Ireland A."/>
            <person name="Larimer J."/>
            <person name="McCowan C."/>
            <person name="Murphy C."/>
            <person name="Pearson M."/>
            <person name="Poon T.W."/>
            <person name="Priest M."/>
            <person name="Roberts A."/>
            <person name="Saif S."/>
            <person name="Shea T."/>
            <person name="Sisk P."/>
            <person name="Sykes S."/>
            <person name="Wortman J."/>
            <person name="Nusbaum C."/>
            <person name="Birren B."/>
        </authorList>
    </citation>
    <scope>NUCLEOTIDE SEQUENCE [LARGE SCALE GENOMIC DNA]</scope>
    <source>
        <strain evidence="2">WRAIR2</strain>
    </source>
</reference>
<organism evidence="1 2">
    <name type="scientific">Anopheles dirus</name>
    <dbReference type="NCBI Taxonomy" id="7168"/>
    <lineage>
        <taxon>Eukaryota</taxon>
        <taxon>Metazoa</taxon>
        <taxon>Ecdysozoa</taxon>
        <taxon>Arthropoda</taxon>
        <taxon>Hexapoda</taxon>
        <taxon>Insecta</taxon>
        <taxon>Pterygota</taxon>
        <taxon>Neoptera</taxon>
        <taxon>Endopterygota</taxon>
        <taxon>Diptera</taxon>
        <taxon>Nematocera</taxon>
        <taxon>Culicoidea</taxon>
        <taxon>Culicidae</taxon>
        <taxon>Anophelinae</taxon>
        <taxon>Anopheles</taxon>
    </lineage>
</organism>
<accession>A0A182NN28</accession>
<protein>
    <submittedName>
        <fullName evidence="1">Uncharacterized protein</fullName>
    </submittedName>
</protein>
<name>A0A182NN28_9DIPT</name>
<dbReference type="EnsemblMetazoa" id="ADIR009063-RA">
    <property type="protein sequence ID" value="ADIR009063-PA"/>
    <property type="gene ID" value="ADIR009063"/>
</dbReference>
<evidence type="ECO:0000313" key="2">
    <source>
        <dbReference type="Proteomes" id="UP000075884"/>
    </source>
</evidence>
<dbReference type="Proteomes" id="UP000075884">
    <property type="component" value="Unassembled WGS sequence"/>
</dbReference>
<keyword evidence="2" id="KW-1185">Reference proteome</keyword>
<evidence type="ECO:0000313" key="1">
    <source>
        <dbReference type="EnsemblMetazoa" id="ADIR009063-PA"/>
    </source>
</evidence>
<dbReference type="VEuPathDB" id="VectorBase:ADIR009063"/>
<reference evidence="1" key="2">
    <citation type="submission" date="2020-05" db="UniProtKB">
        <authorList>
            <consortium name="EnsemblMetazoa"/>
        </authorList>
    </citation>
    <scope>IDENTIFICATION</scope>
    <source>
        <strain evidence="1">WRAIR2</strain>
    </source>
</reference>
<sequence length="57" mass="6874">METQRLKYQRDHPAILRADAYAYITDLASLEHIINKKYHGTQHNKSLSTYRYMRAQY</sequence>